<gene>
    <name evidence="10" type="ORF">OPV22_030447</name>
</gene>
<accession>A0AAV8Q079</accession>
<evidence type="ECO:0000313" key="10">
    <source>
        <dbReference type="EMBL" id="KAJ8467895.1"/>
    </source>
</evidence>
<dbReference type="Pfam" id="PF17801">
    <property type="entry name" value="Melibiase_C"/>
    <property type="match status" value="1"/>
</dbReference>
<comment type="similarity">
    <text evidence="2 8">Belongs to the glycosyl hydrolase 27 family.</text>
</comment>
<keyword evidence="6 8" id="KW-1015">Disulfide bond</keyword>
<evidence type="ECO:0000256" key="5">
    <source>
        <dbReference type="ARBA" id="ARBA00022801"/>
    </source>
</evidence>
<feature type="domain" description="Alpha galactosidase C-terminal" evidence="9">
    <location>
        <begin position="110"/>
        <end position="187"/>
    </location>
</feature>
<proteinExistence type="inferred from homology"/>
<organism evidence="10 11">
    <name type="scientific">Ensete ventricosum</name>
    <name type="common">Abyssinian banana</name>
    <name type="synonym">Musa ensete</name>
    <dbReference type="NCBI Taxonomy" id="4639"/>
    <lineage>
        <taxon>Eukaryota</taxon>
        <taxon>Viridiplantae</taxon>
        <taxon>Streptophyta</taxon>
        <taxon>Embryophyta</taxon>
        <taxon>Tracheophyta</taxon>
        <taxon>Spermatophyta</taxon>
        <taxon>Magnoliopsida</taxon>
        <taxon>Liliopsida</taxon>
        <taxon>Zingiberales</taxon>
        <taxon>Musaceae</taxon>
        <taxon>Ensete</taxon>
    </lineage>
</organism>
<name>A0AAV8Q079_ENSVE</name>
<dbReference type="GO" id="GO:0005975">
    <property type="term" value="P:carbohydrate metabolic process"/>
    <property type="evidence" value="ECO:0007669"/>
    <property type="project" value="InterPro"/>
</dbReference>
<dbReference type="PANTHER" id="PTHR11452">
    <property type="entry name" value="ALPHA-GALACTOSIDASE/ALPHA-N-ACETYLGALACTOSAMINIDASE"/>
    <property type="match status" value="1"/>
</dbReference>
<dbReference type="AlphaFoldDB" id="A0AAV8Q079"/>
<dbReference type="InterPro" id="IPR017853">
    <property type="entry name" value="GH"/>
</dbReference>
<dbReference type="Proteomes" id="UP001222027">
    <property type="component" value="Unassembled WGS sequence"/>
</dbReference>
<keyword evidence="5 8" id="KW-0378">Hydrolase</keyword>
<reference evidence="10 11" key="1">
    <citation type="submission" date="2022-12" db="EMBL/GenBank/DDBJ databases">
        <title>Chromosome-scale assembly of the Ensete ventricosum genome.</title>
        <authorList>
            <person name="Dussert Y."/>
            <person name="Stocks J."/>
            <person name="Wendawek A."/>
            <person name="Woldeyes F."/>
            <person name="Nichols R.A."/>
            <person name="Borrell J.S."/>
        </authorList>
    </citation>
    <scope>NUCLEOTIDE SEQUENCE [LARGE SCALE GENOMIC DNA]</scope>
    <source>
        <strain evidence="11">cv. Maze</strain>
        <tissue evidence="10">Seeds</tissue>
    </source>
</reference>
<evidence type="ECO:0000256" key="4">
    <source>
        <dbReference type="ARBA" id="ARBA00022729"/>
    </source>
</evidence>
<dbReference type="GO" id="GO:0004557">
    <property type="term" value="F:alpha-galactosidase activity"/>
    <property type="evidence" value="ECO:0007669"/>
    <property type="project" value="UniProtKB-EC"/>
</dbReference>
<keyword evidence="7 8" id="KW-0326">Glycosidase</keyword>
<dbReference type="Gene3D" id="2.60.40.1180">
    <property type="entry name" value="Golgi alpha-mannosidase II"/>
    <property type="match status" value="1"/>
</dbReference>
<dbReference type="Pfam" id="PF16499">
    <property type="entry name" value="Melibiase_2"/>
    <property type="match status" value="1"/>
</dbReference>
<dbReference type="InterPro" id="IPR041233">
    <property type="entry name" value="Melibiase_C"/>
</dbReference>
<dbReference type="PANTHER" id="PTHR11452:SF85">
    <property type="entry name" value="ALPHA-GALACTOSIDASE"/>
    <property type="match status" value="1"/>
</dbReference>
<dbReference type="InterPro" id="IPR002241">
    <property type="entry name" value="Glyco_hydro_27"/>
</dbReference>
<dbReference type="GO" id="GO:0009505">
    <property type="term" value="C:plant-type cell wall"/>
    <property type="evidence" value="ECO:0007669"/>
    <property type="project" value="TreeGrafter"/>
</dbReference>
<evidence type="ECO:0000256" key="3">
    <source>
        <dbReference type="ARBA" id="ARBA00012755"/>
    </source>
</evidence>
<evidence type="ECO:0000256" key="8">
    <source>
        <dbReference type="RuleBase" id="RU361168"/>
    </source>
</evidence>
<comment type="caution">
    <text evidence="10">The sequence shown here is derived from an EMBL/GenBank/DDBJ whole genome shotgun (WGS) entry which is preliminary data.</text>
</comment>
<evidence type="ECO:0000256" key="2">
    <source>
        <dbReference type="ARBA" id="ARBA00009743"/>
    </source>
</evidence>
<evidence type="ECO:0000256" key="6">
    <source>
        <dbReference type="ARBA" id="ARBA00023157"/>
    </source>
</evidence>
<comment type="catalytic activity">
    <reaction evidence="1 8">
        <text>Hydrolysis of terminal, non-reducing alpha-D-galactose residues in alpha-D-galactosides, including galactose oligosaccharides, galactomannans and galactolipids.</text>
        <dbReference type="EC" id="3.2.1.22"/>
    </reaction>
</comment>
<evidence type="ECO:0000259" key="9">
    <source>
        <dbReference type="Pfam" id="PF17801"/>
    </source>
</evidence>
<protein>
    <recommendedName>
        <fullName evidence="3 8">Alpha-galactosidase</fullName>
        <ecNumber evidence="3 8">3.2.1.22</ecNumber>
    </recommendedName>
    <alternativeName>
        <fullName evidence="8">Melibiase</fullName>
    </alternativeName>
</protein>
<evidence type="ECO:0000313" key="11">
    <source>
        <dbReference type="Proteomes" id="UP001222027"/>
    </source>
</evidence>
<dbReference type="InterPro" id="IPR013785">
    <property type="entry name" value="Aldolase_TIM"/>
</dbReference>
<sequence>MDAPRVIWCQEGRRFHQESRLLRIMFIAGGLNLASTWTQDPDMLEVGNGGMSNDEYIVHFSLWAASKTPLLIGCDVRNMTNETLTILGNDEVIAVNQDPLGLQAKKVRMEGDHEVWAGPLFGFRTVVVQLNRSPEFRPITTEWDDIGIPMNTVVEARDLWEHSTLEKRFVNRLGVNVRPHACKMFLLTSRPLSQ</sequence>
<dbReference type="PRINTS" id="PR00740">
    <property type="entry name" value="GLHYDRLASE27"/>
</dbReference>
<dbReference type="EC" id="3.2.1.22" evidence="3 8"/>
<dbReference type="EMBL" id="JAQQAF010000008">
    <property type="protein sequence ID" value="KAJ8467895.1"/>
    <property type="molecule type" value="Genomic_DNA"/>
</dbReference>
<dbReference type="SUPFAM" id="SSF51445">
    <property type="entry name" value="(Trans)glycosidases"/>
    <property type="match status" value="1"/>
</dbReference>
<dbReference type="InterPro" id="IPR013780">
    <property type="entry name" value="Glyco_hydro_b"/>
</dbReference>
<dbReference type="Gene3D" id="3.20.20.70">
    <property type="entry name" value="Aldolase class I"/>
    <property type="match status" value="1"/>
</dbReference>
<keyword evidence="4" id="KW-0732">Signal</keyword>
<dbReference type="SUPFAM" id="SSF51011">
    <property type="entry name" value="Glycosyl hydrolase domain"/>
    <property type="match status" value="1"/>
</dbReference>
<evidence type="ECO:0000256" key="1">
    <source>
        <dbReference type="ARBA" id="ARBA00001255"/>
    </source>
</evidence>
<keyword evidence="11" id="KW-1185">Reference proteome</keyword>
<evidence type="ECO:0000256" key="7">
    <source>
        <dbReference type="ARBA" id="ARBA00023295"/>
    </source>
</evidence>
<dbReference type="FunFam" id="2.60.40.1180:FF:000008">
    <property type="entry name" value="Alpha-galactosidase"/>
    <property type="match status" value="1"/>
</dbReference>